<dbReference type="UniPathway" id="UPA00232"/>
<keyword evidence="1" id="KW-0963">Cytoplasm</keyword>
<comment type="similarity">
    <text evidence="1">Belongs to the UbiJ family.</text>
</comment>
<keyword evidence="3" id="KW-1185">Reference proteome</keyword>
<comment type="subcellular location">
    <subcellularLocation>
        <location evidence="1">Cytoplasm</location>
    </subcellularLocation>
</comment>
<dbReference type="GO" id="GO:0006744">
    <property type="term" value="P:ubiquinone biosynthetic process"/>
    <property type="evidence" value="ECO:0007669"/>
    <property type="project" value="UniProtKB-UniRule"/>
</dbReference>
<keyword evidence="2" id="KW-0830">Ubiquinone</keyword>
<proteinExistence type="inferred from homology"/>
<dbReference type="PANTHER" id="PTHR38693">
    <property type="entry name" value="UBIQUINONE BIOSYNTHESIS PROTEIN UBIJ"/>
    <property type="match status" value="1"/>
</dbReference>
<dbReference type="Proteomes" id="UP000248395">
    <property type="component" value="Unassembled WGS sequence"/>
</dbReference>
<organism evidence="2 3">
    <name type="scientific">Aquitalea magnusonii</name>
    <dbReference type="NCBI Taxonomy" id="332411"/>
    <lineage>
        <taxon>Bacteria</taxon>
        <taxon>Pseudomonadati</taxon>
        <taxon>Pseudomonadota</taxon>
        <taxon>Betaproteobacteria</taxon>
        <taxon>Neisseriales</taxon>
        <taxon>Chromobacteriaceae</taxon>
        <taxon>Aquitalea</taxon>
    </lineage>
</organism>
<accession>A0A318JFY6</accession>
<dbReference type="AlphaFoldDB" id="A0A318JFY6"/>
<comment type="caution">
    <text evidence="2">The sequence shown here is derived from an EMBL/GenBank/DDBJ whole genome shotgun (WGS) entry which is preliminary data.</text>
</comment>
<sequence length="192" mass="20668">MRIQIAVFNHLLNQQPAVRAELAAHAGRRVGIVLAPLTVRGVITDEGWLAACAGEPEATIRLQHAAALAAVSGRDPALSDVSLEGDAELAAAIGRLIARLRWDAGEDLSRVMGDAAAHRLQRVARASLGFKGEIAWRLLENWVEHLREEAPMLASRQAVGGFVAAVDSLRDDVARSEKRLARLEAALVKPKE</sequence>
<evidence type="ECO:0000313" key="2">
    <source>
        <dbReference type="EMBL" id="PXX48068.1"/>
    </source>
</evidence>
<dbReference type="EMBL" id="QJKC01000008">
    <property type="protein sequence ID" value="PXX48068.1"/>
    <property type="molecule type" value="Genomic_DNA"/>
</dbReference>
<dbReference type="OrthoDB" id="8525483at2"/>
<reference evidence="2 3" key="1">
    <citation type="submission" date="2018-05" db="EMBL/GenBank/DDBJ databases">
        <title>Genomic Encyclopedia of Type Strains, Phase IV (KMG-IV): sequencing the most valuable type-strain genomes for metagenomic binning, comparative biology and taxonomic classification.</title>
        <authorList>
            <person name="Goeker M."/>
        </authorList>
    </citation>
    <scope>NUCLEOTIDE SEQUENCE [LARGE SCALE GENOMIC DNA]</scope>
    <source>
        <strain evidence="2 3">DSM 25134</strain>
    </source>
</reference>
<dbReference type="InterPro" id="IPR038989">
    <property type="entry name" value="UbiJ"/>
</dbReference>
<evidence type="ECO:0000256" key="1">
    <source>
        <dbReference type="HAMAP-Rule" id="MF_02215"/>
    </source>
</evidence>
<evidence type="ECO:0000313" key="3">
    <source>
        <dbReference type="Proteomes" id="UP000248395"/>
    </source>
</evidence>
<comment type="function">
    <text evidence="1">Required for ubiquinone (coenzyme Q) biosynthesis. Binds hydrophobic ubiquinone biosynthetic intermediates via its SCP2 domain and is essential for the stability of the Ubi complex. May constitute a docking platform where Ubi enzymes assemble and access their SCP2-bound polyprenyl substrates.</text>
</comment>
<keyword evidence="1" id="KW-0831">Ubiquinone biosynthesis</keyword>
<dbReference type="HAMAP" id="MF_02215">
    <property type="entry name" value="UbiJ"/>
    <property type="match status" value="1"/>
</dbReference>
<gene>
    <name evidence="1" type="primary">ubiJ</name>
    <name evidence="2" type="ORF">DFR38_108160</name>
</gene>
<dbReference type="PANTHER" id="PTHR38693:SF1">
    <property type="entry name" value="UBIQUINONE BIOSYNTHESIS ACCESSORY FACTOR UBIJ"/>
    <property type="match status" value="1"/>
</dbReference>
<name>A0A318JFY6_9NEIS</name>
<protein>
    <recommendedName>
        <fullName evidence="1">Ubiquinone biosynthesis accessory factor UbiJ</fullName>
    </recommendedName>
</protein>
<dbReference type="RefSeq" id="WP_110313385.1">
    <property type="nucleotide sequence ID" value="NZ_QJKC01000008.1"/>
</dbReference>
<dbReference type="GO" id="GO:0005737">
    <property type="term" value="C:cytoplasm"/>
    <property type="evidence" value="ECO:0007669"/>
    <property type="project" value="UniProtKB-SubCell"/>
</dbReference>
<comment type="pathway">
    <text evidence="1">Cofactor biosynthesis; ubiquinone biosynthesis.</text>
</comment>